<dbReference type="Bgee" id="ENSLOCG00000011881">
    <property type="expression patterns" value="Expressed in brain and 12 other cell types or tissues"/>
</dbReference>
<evidence type="ECO:0000256" key="1">
    <source>
        <dbReference type="SAM" id="Phobius"/>
    </source>
</evidence>
<dbReference type="AlphaFoldDB" id="W5N1U6"/>
<evidence type="ECO:0000313" key="2">
    <source>
        <dbReference type="Ensembl" id="ENSLOCP00000014605.1"/>
    </source>
</evidence>
<feature type="transmembrane region" description="Helical" evidence="1">
    <location>
        <begin position="12"/>
        <end position="38"/>
    </location>
</feature>
<dbReference type="OMA" id="VVWRHIK"/>
<reference evidence="2" key="3">
    <citation type="submission" date="2025-09" db="UniProtKB">
        <authorList>
            <consortium name="Ensembl"/>
        </authorList>
    </citation>
    <scope>IDENTIFICATION</scope>
</reference>
<name>W5N1U6_LEPOC</name>
<feature type="transmembrane region" description="Helical" evidence="1">
    <location>
        <begin position="58"/>
        <end position="76"/>
    </location>
</feature>
<feature type="transmembrane region" description="Helical" evidence="1">
    <location>
        <begin position="173"/>
        <end position="195"/>
    </location>
</feature>
<dbReference type="InParanoid" id="W5N1U6"/>
<dbReference type="Proteomes" id="UP000018468">
    <property type="component" value="Linkage group LG9"/>
</dbReference>
<sequence>MGRHNPRRFVAMLLSLVIFIVTIALNGLAGAGSGPFLLNTGNISNKYDTDITPSGWTFSIWGVIYAWQASWLIYVFTGLCRRNTYGWMYCDPAVLPYGFYVSWIANMSLNITWLFLWDREHMIPALIFLALIAFTNYLVLFFCCHGLNLYGAWLNTYHRADLWLIRVLVQNGVALYATWTTIATLLNFTVVLMYNGGVSRAIAGTVSLSLLLIELVVWFALENFVLEKHVRYILTVYPVVIVALSGNMTKNFNAQSPSSNGIFIAVLLGIACVTFTVRVVLVIWRHLRHPLYRDADPSTQLSPMNVAETQKKIFI</sequence>
<dbReference type="PANTHER" id="PTHR33802:SF4">
    <property type="entry name" value="SI:DKEY-29D8.3"/>
    <property type="match status" value="1"/>
</dbReference>
<organism evidence="2 3">
    <name type="scientific">Lepisosteus oculatus</name>
    <name type="common">Spotted gar</name>
    <dbReference type="NCBI Taxonomy" id="7918"/>
    <lineage>
        <taxon>Eukaryota</taxon>
        <taxon>Metazoa</taxon>
        <taxon>Chordata</taxon>
        <taxon>Craniata</taxon>
        <taxon>Vertebrata</taxon>
        <taxon>Euteleostomi</taxon>
        <taxon>Actinopterygii</taxon>
        <taxon>Neopterygii</taxon>
        <taxon>Holostei</taxon>
        <taxon>Semionotiformes</taxon>
        <taxon>Lepisosteidae</taxon>
        <taxon>Lepisosteus</taxon>
    </lineage>
</organism>
<dbReference type="eggNOG" id="ENOG502QQ6X">
    <property type="taxonomic scope" value="Eukaryota"/>
</dbReference>
<reference evidence="2" key="2">
    <citation type="submission" date="2025-08" db="UniProtKB">
        <authorList>
            <consortium name="Ensembl"/>
        </authorList>
    </citation>
    <scope>IDENTIFICATION</scope>
</reference>
<feature type="transmembrane region" description="Helical" evidence="1">
    <location>
        <begin position="261"/>
        <end position="284"/>
    </location>
</feature>
<keyword evidence="1" id="KW-1133">Transmembrane helix</keyword>
<reference evidence="3" key="1">
    <citation type="submission" date="2011-12" db="EMBL/GenBank/DDBJ databases">
        <title>The Draft Genome of Lepisosteus oculatus.</title>
        <authorList>
            <consortium name="The Broad Institute Genome Assembly &amp; Analysis Group"/>
            <consortium name="Computational R&amp;D Group"/>
            <consortium name="and Sequencing Platform"/>
            <person name="Di Palma F."/>
            <person name="Alfoldi J."/>
            <person name="Johnson J."/>
            <person name="Berlin A."/>
            <person name="Gnerre S."/>
            <person name="Jaffe D."/>
            <person name="MacCallum I."/>
            <person name="Young S."/>
            <person name="Walker B.J."/>
            <person name="Lander E.S."/>
            <person name="Lindblad-Toh K."/>
        </authorList>
    </citation>
    <scope>NUCLEOTIDE SEQUENCE [LARGE SCALE GENOMIC DNA]</scope>
</reference>
<dbReference type="PANTHER" id="PTHR33802">
    <property type="entry name" value="SI:CH211-161H7.5-RELATED"/>
    <property type="match status" value="1"/>
</dbReference>
<feature type="transmembrane region" description="Helical" evidence="1">
    <location>
        <begin position="232"/>
        <end position="249"/>
    </location>
</feature>
<protein>
    <submittedName>
        <fullName evidence="2">Si:ch211-161h7.5</fullName>
    </submittedName>
</protein>
<feature type="transmembrane region" description="Helical" evidence="1">
    <location>
        <begin position="122"/>
        <end position="152"/>
    </location>
</feature>
<dbReference type="GeneTree" id="ENSGT00530000064862"/>
<dbReference type="Ensembl" id="ENSLOCT00000014634.1">
    <property type="protein sequence ID" value="ENSLOCP00000014605.1"/>
    <property type="gene ID" value="ENSLOCG00000011881.1"/>
</dbReference>
<keyword evidence="1" id="KW-0472">Membrane</keyword>
<feature type="transmembrane region" description="Helical" evidence="1">
    <location>
        <begin position="97"/>
        <end position="116"/>
    </location>
</feature>
<evidence type="ECO:0000313" key="3">
    <source>
        <dbReference type="Proteomes" id="UP000018468"/>
    </source>
</evidence>
<accession>W5N1U6</accession>
<feature type="transmembrane region" description="Helical" evidence="1">
    <location>
        <begin position="201"/>
        <end position="220"/>
    </location>
</feature>
<proteinExistence type="predicted"/>
<dbReference type="HOGENOM" id="CLU_076617_0_0_1"/>
<dbReference type="EMBL" id="AHAT01031776">
    <property type="status" value="NOT_ANNOTATED_CDS"/>
    <property type="molecule type" value="Genomic_DNA"/>
</dbReference>
<keyword evidence="3" id="KW-1185">Reference proteome</keyword>
<keyword evidence="1" id="KW-0812">Transmembrane</keyword>